<comment type="caution">
    <text evidence="3">The sequence shown here is derived from an EMBL/GenBank/DDBJ whole genome shotgun (WGS) entry which is preliminary data.</text>
</comment>
<evidence type="ECO:0000259" key="2">
    <source>
        <dbReference type="Pfam" id="PF01710"/>
    </source>
</evidence>
<feature type="domain" description="Transposase Synechocystis PCC 6803" evidence="2">
    <location>
        <begin position="6"/>
        <end position="47"/>
    </location>
</feature>
<dbReference type="Gene3D" id="1.10.10.10">
    <property type="entry name" value="Winged helix-like DNA-binding domain superfamily/Winged helix DNA-binding domain"/>
    <property type="match status" value="1"/>
</dbReference>
<dbReference type="Pfam" id="PF01498">
    <property type="entry name" value="HTH_Tnp_Tc3_2"/>
    <property type="match status" value="1"/>
</dbReference>
<dbReference type="GO" id="GO:0003677">
    <property type="term" value="F:DNA binding"/>
    <property type="evidence" value="ECO:0007669"/>
    <property type="project" value="InterPro"/>
</dbReference>
<reference evidence="3 4" key="1">
    <citation type="submission" date="2016-10" db="EMBL/GenBank/DDBJ databases">
        <title>The Draft Genome Sequence of the Potato Rhizosphere Bacteria Ochrobactrum sp. IPA7.2.</title>
        <authorList>
            <person name="Gogoleva N.E."/>
            <person name="Khlopko Y.A."/>
            <person name="Burygin G.L."/>
            <person name="Plotnikov A.O."/>
        </authorList>
    </citation>
    <scope>NUCLEOTIDE SEQUENCE [LARGE SCALE GENOMIC DNA]</scope>
    <source>
        <strain evidence="3 4">IPA7.2</strain>
    </source>
</reference>
<evidence type="ECO:0000313" key="3">
    <source>
        <dbReference type="EMBL" id="OIS90196.1"/>
    </source>
</evidence>
<evidence type="ECO:0000259" key="1">
    <source>
        <dbReference type="Pfam" id="PF01498"/>
    </source>
</evidence>
<accession>A0A1J6HAQ4</accession>
<dbReference type="InterPro" id="IPR009057">
    <property type="entry name" value="Homeodomain-like_sf"/>
</dbReference>
<dbReference type="AlphaFoldDB" id="A0A1J6HAQ4"/>
<feature type="domain" description="Transposase Tc1-like" evidence="1">
    <location>
        <begin position="69"/>
        <end position="116"/>
    </location>
</feature>
<dbReference type="InterPro" id="IPR036388">
    <property type="entry name" value="WH-like_DNA-bd_sf"/>
</dbReference>
<sequence>MTAPISNDLRERVIAAVLSGESVRSVATRFEIAASSVVKWSQRHRATGSVHPGKMGGHRKRILEPHRDIIVQRLAENPHLTLHGLKAALTERGISVSHNTIWEFIRSEGLRFKKNTIRP</sequence>
<keyword evidence="4" id="KW-1185">Reference proteome</keyword>
<proteinExistence type="predicted"/>
<dbReference type="Proteomes" id="UP000182985">
    <property type="component" value="Unassembled WGS sequence"/>
</dbReference>
<organism evidence="3 4">
    <name type="scientific">Brucella cytisi</name>
    <dbReference type="NCBI Taxonomy" id="407152"/>
    <lineage>
        <taxon>Bacteria</taxon>
        <taxon>Pseudomonadati</taxon>
        <taxon>Pseudomonadota</taxon>
        <taxon>Alphaproteobacteria</taxon>
        <taxon>Hyphomicrobiales</taxon>
        <taxon>Brucellaceae</taxon>
        <taxon>Brucella/Ochrobactrum group</taxon>
        <taxon>Brucella</taxon>
    </lineage>
</organism>
<dbReference type="EMBL" id="MOEC01000092">
    <property type="protein sequence ID" value="OIS90196.1"/>
    <property type="molecule type" value="Genomic_DNA"/>
</dbReference>
<dbReference type="GO" id="GO:0006313">
    <property type="term" value="P:DNA transposition"/>
    <property type="evidence" value="ECO:0007669"/>
    <property type="project" value="InterPro"/>
</dbReference>
<dbReference type="InterPro" id="IPR002492">
    <property type="entry name" value="Transposase_Tc1-like"/>
</dbReference>
<evidence type="ECO:0000313" key="4">
    <source>
        <dbReference type="Proteomes" id="UP000182985"/>
    </source>
</evidence>
<dbReference type="GO" id="GO:0015074">
    <property type="term" value="P:DNA integration"/>
    <property type="evidence" value="ECO:0007669"/>
    <property type="project" value="InterPro"/>
</dbReference>
<dbReference type="InterPro" id="IPR002622">
    <property type="entry name" value="Transposase_14"/>
</dbReference>
<name>A0A1J6HAQ4_9HYPH</name>
<protein>
    <submittedName>
        <fullName evidence="3">Transposase</fullName>
    </submittedName>
</protein>
<dbReference type="Pfam" id="PF01710">
    <property type="entry name" value="HTH_Tnp_IS630"/>
    <property type="match status" value="1"/>
</dbReference>
<dbReference type="SUPFAM" id="SSF46689">
    <property type="entry name" value="Homeodomain-like"/>
    <property type="match status" value="1"/>
</dbReference>
<gene>
    <name evidence="3" type="ORF">BLA27_28125</name>
</gene>